<dbReference type="PROSITE" id="PS51257">
    <property type="entry name" value="PROKAR_LIPOPROTEIN"/>
    <property type="match status" value="1"/>
</dbReference>
<dbReference type="PANTHER" id="PTHR47197:SF3">
    <property type="entry name" value="DIHYDRO-HEME D1 DEHYDROGENASE"/>
    <property type="match status" value="1"/>
</dbReference>
<keyword evidence="2" id="KW-0238">DNA-binding</keyword>
<dbReference type="GO" id="GO:0003677">
    <property type="term" value="F:DNA binding"/>
    <property type="evidence" value="ECO:0007669"/>
    <property type="project" value="UniProtKB-KW"/>
</dbReference>
<dbReference type="AlphaFoldDB" id="A0A316AJN2"/>
<reference evidence="2 3" key="1">
    <citation type="submission" date="2018-03" db="EMBL/GenBank/DDBJ databases">
        <title>Genomic Encyclopedia of Archaeal and Bacterial Type Strains, Phase II (KMG-II): from individual species to whole genera.</title>
        <authorList>
            <person name="Goeker M."/>
        </authorList>
    </citation>
    <scope>NUCLEOTIDE SEQUENCE [LARGE SCALE GENOMIC DNA]</scope>
    <source>
        <strain evidence="2 3">DSM 100346</strain>
    </source>
</reference>
<feature type="chain" id="PRO_5016382345" evidence="1">
    <location>
        <begin position="24"/>
        <end position="339"/>
    </location>
</feature>
<sequence>MKSILKMNTMAWLCMLTMVISCSQDHDVQHSYQESVAVANRGESSLSFIDATNNSLTKTLLIPGSEPMYVVYVAQTDKLYVGDRAQSQIHQIDPQMMEVERSISVGKGVFHMWANGTGTQLWVSADIDNAISVVDLTDFTLMRTIPLGIKPHDVFVSQDGTKAYVSVFTQNLTLPDSVYLFNAQHFTKEKAQAVGRDPHLFHLNLTDRLLVASQSGQVFALDDGDLTISTMTSLPGAHGLFATPSQDQLVIASITENKLYLVKSASLAFDGPILTTAVTTPHNVAINAAGNKVFVTHSGAMANEVTFYNLNHNELSEEGRLQTGLNPFGIAYFKRLLKP</sequence>
<dbReference type="InterPro" id="IPR011048">
    <property type="entry name" value="Haem_d1_sf"/>
</dbReference>
<dbReference type="PANTHER" id="PTHR47197">
    <property type="entry name" value="PROTEIN NIRF"/>
    <property type="match status" value="1"/>
</dbReference>
<dbReference type="InterPro" id="IPR051200">
    <property type="entry name" value="Host-pathogen_enzymatic-act"/>
</dbReference>
<accession>A0A316AJN2</accession>
<dbReference type="Gene3D" id="2.130.10.10">
    <property type="entry name" value="YVTN repeat-like/Quinoprotein amine dehydrogenase"/>
    <property type="match status" value="2"/>
</dbReference>
<evidence type="ECO:0000256" key="1">
    <source>
        <dbReference type="SAM" id="SignalP"/>
    </source>
</evidence>
<organism evidence="2 3">
    <name type="scientific">Dyadobacter jejuensis</name>
    <dbReference type="NCBI Taxonomy" id="1082580"/>
    <lineage>
        <taxon>Bacteria</taxon>
        <taxon>Pseudomonadati</taxon>
        <taxon>Bacteroidota</taxon>
        <taxon>Cytophagia</taxon>
        <taxon>Cytophagales</taxon>
        <taxon>Spirosomataceae</taxon>
        <taxon>Dyadobacter</taxon>
    </lineage>
</organism>
<evidence type="ECO:0000313" key="2">
    <source>
        <dbReference type="EMBL" id="PWJ57449.1"/>
    </source>
</evidence>
<dbReference type="InterPro" id="IPR015943">
    <property type="entry name" value="WD40/YVTN_repeat-like_dom_sf"/>
</dbReference>
<keyword evidence="3" id="KW-1185">Reference proteome</keyword>
<evidence type="ECO:0000313" key="3">
    <source>
        <dbReference type="Proteomes" id="UP000245880"/>
    </source>
</evidence>
<keyword evidence="1" id="KW-0732">Signal</keyword>
<comment type="caution">
    <text evidence="2">The sequence shown here is derived from an EMBL/GenBank/DDBJ whole genome shotgun (WGS) entry which is preliminary data.</text>
</comment>
<dbReference type="SUPFAM" id="SSF51004">
    <property type="entry name" value="C-terminal (heme d1) domain of cytochrome cd1-nitrite reductase"/>
    <property type="match status" value="1"/>
</dbReference>
<proteinExistence type="predicted"/>
<protein>
    <submittedName>
        <fullName evidence="2">DNA-binding beta-propeller fold protein YncE</fullName>
    </submittedName>
</protein>
<name>A0A316AJN2_9BACT</name>
<dbReference type="Proteomes" id="UP000245880">
    <property type="component" value="Unassembled WGS sequence"/>
</dbReference>
<dbReference type="EMBL" id="QGDT01000007">
    <property type="protein sequence ID" value="PWJ57449.1"/>
    <property type="molecule type" value="Genomic_DNA"/>
</dbReference>
<feature type="signal peptide" evidence="1">
    <location>
        <begin position="1"/>
        <end position="23"/>
    </location>
</feature>
<gene>
    <name evidence="2" type="ORF">CLV98_107157</name>
</gene>